<proteinExistence type="predicted"/>
<reference evidence="1" key="1">
    <citation type="submission" date="2019-10" db="EMBL/GenBank/DDBJ databases">
        <authorList>
            <consortium name="DOE Joint Genome Institute"/>
            <person name="Kuo A."/>
            <person name="Miyauchi S."/>
            <person name="Kiss E."/>
            <person name="Drula E."/>
            <person name="Kohler A."/>
            <person name="Sanchez-Garcia M."/>
            <person name="Andreopoulos B."/>
            <person name="Barry K.W."/>
            <person name="Bonito G."/>
            <person name="Buee M."/>
            <person name="Carver A."/>
            <person name="Chen C."/>
            <person name="Cichocki N."/>
            <person name="Clum A."/>
            <person name="Culley D."/>
            <person name="Crous P.W."/>
            <person name="Fauchery L."/>
            <person name="Girlanda M."/>
            <person name="Hayes R."/>
            <person name="Keri Z."/>
            <person name="LaButti K."/>
            <person name="Lipzen A."/>
            <person name="Lombard V."/>
            <person name="Magnuson J."/>
            <person name="Maillard F."/>
            <person name="Morin E."/>
            <person name="Murat C."/>
            <person name="Nolan M."/>
            <person name="Ohm R."/>
            <person name="Pangilinan J."/>
            <person name="Pereira M."/>
            <person name="Perotto S."/>
            <person name="Peter M."/>
            <person name="Riley R."/>
            <person name="Sitrit Y."/>
            <person name="Stielow B."/>
            <person name="Szollosi G."/>
            <person name="Zifcakova L."/>
            <person name="Stursova M."/>
            <person name="Spatafora J.W."/>
            <person name="Tedersoo L."/>
            <person name="Vaario L.-M."/>
            <person name="Yamada A."/>
            <person name="Yan M."/>
            <person name="Wang P."/>
            <person name="Xu J."/>
            <person name="Bruns T."/>
            <person name="Baldrian P."/>
            <person name="Vilgalys R."/>
            <person name="Henrissat B."/>
            <person name="Grigoriev I.V."/>
            <person name="Hibbett D."/>
            <person name="Nagy L.G."/>
            <person name="Martin F.M."/>
        </authorList>
    </citation>
    <scope>NUCLEOTIDE SEQUENCE</scope>
    <source>
        <strain evidence="1">Prilba</strain>
    </source>
</reference>
<keyword evidence="2" id="KW-1185">Reference proteome</keyword>
<organism evidence="1 2">
    <name type="scientific">Russula ochroleuca</name>
    <dbReference type="NCBI Taxonomy" id="152965"/>
    <lineage>
        <taxon>Eukaryota</taxon>
        <taxon>Fungi</taxon>
        <taxon>Dikarya</taxon>
        <taxon>Basidiomycota</taxon>
        <taxon>Agaricomycotina</taxon>
        <taxon>Agaricomycetes</taxon>
        <taxon>Russulales</taxon>
        <taxon>Russulaceae</taxon>
        <taxon>Russula</taxon>
    </lineage>
</organism>
<dbReference type="AlphaFoldDB" id="A0A9P5JUL8"/>
<accession>A0A9P5JUL8</accession>
<dbReference type="EMBL" id="WHVB01000049">
    <property type="protein sequence ID" value="KAF8465163.1"/>
    <property type="molecule type" value="Genomic_DNA"/>
</dbReference>
<evidence type="ECO:0000313" key="1">
    <source>
        <dbReference type="EMBL" id="KAF8465163.1"/>
    </source>
</evidence>
<gene>
    <name evidence="1" type="ORF">DFH94DRAFT_639860</name>
</gene>
<sequence length="104" mass="11675">FPVGIIHRYLKQRTQKNVRIDTKVTVYTPTTLELVEYDRNISQPNRKIPVSRASHLNMAIQGGGGIFMRPGELLYNCCGGVFPFMHKSVTARKASVKKPEGMLA</sequence>
<comment type="caution">
    <text evidence="1">The sequence shown here is derived from an EMBL/GenBank/DDBJ whole genome shotgun (WGS) entry which is preliminary data.</text>
</comment>
<feature type="non-terminal residue" evidence="1">
    <location>
        <position position="104"/>
    </location>
</feature>
<dbReference type="Gene3D" id="1.10.20.10">
    <property type="entry name" value="Histone, subunit A"/>
    <property type="match status" value="1"/>
</dbReference>
<reference evidence="1" key="2">
    <citation type="journal article" date="2020" name="Nat. Commun.">
        <title>Large-scale genome sequencing of mycorrhizal fungi provides insights into the early evolution of symbiotic traits.</title>
        <authorList>
            <person name="Miyauchi S."/>
            <person name="Kiss E."/>
            <person name="Kuo A."/>
            <person name="Drula E."/>
            <person name="Kohler A."/>
            <person name="Sanchez-Garcia M."/>
            <person name="Morin E."/>
            <person name="Andreopoulos B."/>
            <person name="Barry K.W."/>
            <person name="Bonito G."/>
            <person name="Buee M."/>
            <person name="Carver A."/>
            <person name="Chen C."/>
            <person name="Cichocki N."/>
            <person name="Clum A."/>
            <person name="Culley D."/>
            <person name="Crous P.W."/>
            <person name="Fauchery L."/>
            <person name="Girlanda M."/>
            <person name="Hayes R.D."/>
            <person name="Keri Z."/>
            <person name="LaButti K."/>
            <person name="Lipzen A."/>
            <person name="Lombard V."/>
            <person name="Magnuson J."/>
            <person name="Maillard F."/>
            <person name="Murat C."/>
            <person name="Nolan M."/>
            <person name="Ohm R.A."/>
            <person name="Pangilinan J."/>
            <person name="Pereira M.F."/>
            <person name="Perotto S."/>
            <person name="Peter M."/>
            <person name="Pfister S."/>
            <person name="Riley R."/>
            <person name="Sitrit Y."/>
            <person name="Stielow J.B."/>
            <person name="Szollosi G."/>
            <person name="Zifcakova L."/>
            <person name="Stursova M."/>
            <person name="Spatafora J.W."/>
            <person name="Tedersoo L."/>
            <person name="Vaario L.M."/>
            <person name="Yamada A."/>
            <person name="Yan M."/>
            <person name="Wang P."/>
            <person name="Xu J."/>
            <person name="Bruns T."/>
            <person name="Baldrian P."/>
            <person name="Vilgalys R."/>
            <person name="Dunand C."/>
            <person name="Henrissat B."/>
            <person name="Grigoriev I.V."/>
            <person name="Hibbett D."/>
            <person name="Nagy L.G."/>
            <person name="Martin F.M."/>
        </authorList>
    </citation>
    <scope>NUCLEOTIDE SEQUENCE</scope>
    <source>
        <strain evidence="1">Prilba</strain>
    </source>
</reference>
<dbReference type="SUPFAM" id="SSF47113">
    <property type="entry name" value="Histone-fold"/>
    <property type="match status" value="1"/>
</dbReference>
<dbReference type="GO" id="GO:0046982">
    <property type="term" value="F:protein heterodimerization activity"/>
    <property type="evidence" value="ECO:0007669"/>
    <property type="project" value="InterPro"/>
</dbReference>
<dbReference type="Proteomes" id="UP000759537">
    <property type="component" value="Unassembled WGS sequence"/>
</dbReference>
<name>A0A9P5JUL8_9AGAM</name>
<dbReference type="InterPro" id="IPR009072">
    <property type="entry name" value="Histone-fold"/>
</dbReference>
<protein>
    <submittedName>
        <fullName evidence="1">Uncharacterized protein</fullName>
    </submittedName>
</protein>
<dbReference type="OrthoDB" id="9421954at2759"/>
<evidence type="ECO:0000313" key="2">
    <source>
        <dbReference type="Proteomes" id="UP000759537"/>
    </source>
</evidence>